<gene>
    <name evidence="2" type="ORF">SAMN02745158_04495</name>
</gene>
<organism evidence="2 3">
    <name type="scientific">Lactonifactor longoviformis DSM 17459</name>
    <dbReference type="NCBI Taxonomy" id="1122155"/>
    <lineage>
        <taxon>Bacteria</taxon>
        <taxon>Bacillati</taxon>
        <taxon>Bacillota</taxon>
        <taxon>Clostridia</taxon>
        <taxon>Eubacteriales</taxon>
        <taxon>Clostridiaceae</taxon>
        <taxon>Lactonifactor</taxon>
    </lineage>
</organism>
<dbReference type="AlphaFoldDB" id="A0A1M5DCK5"/>
<proteinExistence type="predicted"/>
<evidence type="ECO:0000313" key="2">
    <source>
        <dbReference type="EMBL" id="SHF64564.1"/>
    </source>
</evidence>
<protein>
    <submittedName>
        <fullName evidence="2">Uncharacterized protein</fullName>
    </submittedName>
</protein>
<sequence>MDYIITIILIIVFLINIIVSIWSTKKNLKEERLKSVAIYRLSKEIKRHNDAKC</sequence>
<evidence type="ECO:0000256" key="1">
    <source>
        <dbReference type="SAM" id="Phobius"/>
    </source>
</evidence>
<dbReference type="STRING" id="1122155.SAMN02745158_04495"/>
<feature type="transmembrane region" description="Helical" evidence="1">
    <location>
        <begin position="6"/>
        <end position="24"/>
    </location>
</feature>
<name>A0A1M5DCK5_9CLOT</name>
<accession>A0A1M5DCK5</accession>
<keyword evidence="1" id="KW-0472">Membrane</keyword>
<keyword evidence="3" id="KW-1185">Reference proteome</keyword>
<dbReference type="EMBL" id="FQVI01000066">
    <property type="protein sequence ID" value="SHF64564.1"/>
    <property type="molecule type" value="Genomic_DNA"/>
</dbReference>
<evidence type="ECO:0000313" key="3">
    <source>
        <dbReference type="Proteomes" id="UP000184245"/>
    </source>
</evidence>
<dbReference type="Proteomes" id="UP000184245">
    <property type="component" value="Unassembled WGS sequence"/>
</dbReference>
<keyword evidence="1" id="KW-1133">Transmembrane helix</keyword>
<keyword evidence="1" id="KW-0812">Transmembrane</keyword>
<reference evidence="2 3" key="1">
    <citation type="submission" date="2016-11" db="EMBL/GenBank/DDBJ databases">
        <authorList>
            <person name="Jaros S."/>
            <person name="Januszkiewicz K."/>
            <person name="Wedrychowicz H."/>
        </authorList>
    </citation>
    <scope>NUCLEOTIDE SEQUENCE [LARGE SCALE GENOMIC DNA]</scope>
    <source>
        <strain evidence="2 3">DSM 17459</strain>
    </source>
</reference>